<dbReference type="GO" id="GO:0005886">
    <property type="term" value="C:plasma membrane"/>
    <property type="evidence" value="ECO:0007669"/>
    <property type="project" value="UniProtKB-SubCell"/>
</dbReference>
<dbReference type="Gene3D" id="1.10.3730.20">
    <property type="match status" value="1"/>
</dbReference>
<evidence type="ECO:0000256" key="1">
    <source>
        <dbReference type="ARBA" id="ARBA00004651"/>
    </source>
</evidence>
<keyword evidence="2" id="KW-1003">Cell membrane</keyword>
<accession>A0AAE4ALL3</accession>
<proteinExistence type="predicted"/>
<protein>
    <submittedName>
        <fullName evidence="7">Multidrug transporter EmrE-like cation transporter</fullName>
    </submittedName>
</protein>
<feature type="transmembrane region" description="Helical" evidence="6">
    <location>
        <begin position="69"/>
        <end position="90"/>
    </location>
</feature>
<keyword evidence="5 6" id="KW-0472">Membrane</keyword>
<comment type="caution">
    <text evidence="7">The sequence shown here is derived from an EMBL/GenBank/DDBJ whole genome shotgun (WGS) entry which is preliminary data.</text>
</comment>
<dbReference type="SUPFAM" id="SSF103481">
    <property type="entry name" value="Multidrug resistance efflux transporter EmrE"/>
    <property type="match status" value="1"/>
</dbReference>
<dbReference type="EMBL" id="JAUSTO010000015">
    <property type="protein sequence ID" value="MDQ0153280.1"/>
    <property type="molecule type" value="Genomic_DNA"/>
</dbReference>
<comment type="subcellular location">
    <subcellularLocation>
        <location evidence="1">Cell membrane</location>
        <topology evidence="1">Multi-pass membrane protein</topology>
    </subcellularLocation>
</comment>
<evidence type="ECO:0000256" key="2">
    <source>
        <dbReference type="ARBA" id="ARBA00022475"/>
    </source>
</evidence>
<evidence type="ECO:0000256" key="5">
    <source>
        <dbReference type="ARBA" id="ARBA00023136"/>
    </source>
</evidence>
<dbReference type="PANTHER" id="PTHR30561:SF9">
    <property type="entry name" value="4-AMINO-4-DEOXY-L-ARABINOSE-PHOSPHOUNDECAPRENOL FLIPPASE SUBUNIT ARNF-RELATED"/>
    <property type="match status" value="1"/>
</dbReference>
<gene>
    <name evidence="7" type="ORF">J2S20_001990</name>
</gene>
<dbReference type="GO" id="GO:0022857">
    <property type="term" value="F:transmembrane transporter activity"/>
    <property type="evidence" value="ECO:0007669"/>
    <property type="project" value="InterPro"/>
</dbReference>
<organism evidence="7 8">
    <name type="scientific">Moryella indoligenes</name>
    <dbReference type="NCBI Taxonomy" id="371674"/>
    <lineage>
        <taxon>Bacteria</taxon>
        <taxon>Bacillati</taxon>
        <taxon>Bacillota</taxon>
        <taxon>Clostridia</taxon>
        <taxon>Lachnospirales</taxon>
        <taxon>Lachnospiraceae</taxon>
        <taxon>Moryella</taxon>
    </lineage>
</organism>
<sequence length="116" mass="13022">MSRRTAYILLFLLAVFVAALSQLLLKKATLRQYRTPWQEYLNPLVIVAYGCFFLATAVDVIAYREVPLSLGPILEATSYIYVTIFGALCFHEKITANKLRALFLILLGIAVFAVFG</sequence>
<name>A0AAE4ALL3_9FIRM</name>
<dbReference type="InterPro" id="IPR037185">
    <property type="entry name" value="EmrE-like"/>
</dbReference>
<keyword evidence="3 6" id="KW-0812">Transmembrane</keyword>
<evidence type="ECO:0000256" key="3">
    <source>
        <dbReference type="ARBA" id="ARBA00022692"/>
    </source>
</evidence>
<evidence type="ECO:0000256" key="6">
    <source>
        <dbReference type="SAM" id="Phobius"/>
    </source>
</evidence>
<dbReference type="InterPro" id="IPR000390">
    <property type="entry name" value="Small_drug/metabolite_transptr"/>
</dbReference>
<evidence type="ECO:0000313" key="8">
    <source>
        <dbReference type="Proteomes" id="UP001241537"/>
    </source>
</evidence>
<dbReference type="AlphaFoldDB" id="A0AAE4ALL3"/>
<keyword evidence="8" id="KW-1185">Reference proteome</keyword>
<evidence type="ECO:0000313" key="7">
    <source>
        <dbReference type="EMBL" id="MDQ0153280.1"/>
    </source>
</evidence>
<evidence type="ECO:0000256" key="4">
    <source>
        <dbReference type="ARBA" id="ARBA00022989"/>
    </source>
</evidence>
<feature type="transmembrane region" description="Helical" evidence="6">
    <location>
        <begin position="6"/>
        <end position="25"/>
    </location>
</feature>
<dbReference type="Proteomes" id="UP001241537">
    <property type="component" value="Unassembled WGS sequence"/>
</dbReference>
<feature type="transmembrane region" description="Helical" evidence="6">
    <location>
        <begin position="99"/>
        <end position="115"/>
    </location>
</feature>
<reference evidence="7" key="1">
    <citation type="submission" date="2023-07" db="EMBL/GenBank/DDBJ databases">
        <title>Genomic Encyclopedia of Type Strains, Phase IV (KMG-IV): sequencing the most valuable type-strain genomes for metagenomic binning, comparative biology and taxonomic classification.</title>
        <authorList>
            <person name="Goeker M."/>
        </authorList>
    </citation>
    <scope>NUCLEOTIDE SEQUENCE</scope>
    <source>
        <strain evidence="7">DSM 19659</strain>
    </source>
</reference>
<dbReference type="PANTHER" id="PTHR30561">
    <property type="entry name" value="SMR FAMILY PROTON-DEPENDENT DRUG EFFLUX TRANSPORTER SUGE"/>
    <property type="match status" value="1"/>
</dbReference>
<dbReference type="RefSeq" id="WP_307255249.1">
    <property type="nucleotide sequence ID" value="NZ_JAUSTO010000015.1"/>
</dbReference>
<feature type="transmembrane region" description="Helical" evidence="6">
    <location>
        <begin position="46"/>
        <end position="63"/>
    </location>
</feature>
<keyword evidence="4 6" id="KW-1133">Transmembrane helix</keyword>